<dbReference type="RefSeq" id="WP_121152799.1">
    <property type="nucleotide sequence ID" value="NZ_CP032829.1"/>
</dbReference>
<dbReference type="PANTHER" id="PTHR47495:SF1">
    <property type="entry name" value="BLL3820 PROTEIN"/>
    <property type="match status" value="1"/>
</dbReference>
<dbReference type="Gene3D" id="3.90.1170.50">
    <property type="entry name" value="Aldehyde oxidase/xanthine dehydrogenase, a/b hammerhead"/>
    <property type="match status" value="1"/>
</dbReference>
<dbReference type="Gene3D" id="3.30.365.10">
    <property type="entry name" value="Aldehyde oxidase/xanthine dehydrogenase, molybdopterin binding domain"/>
    <property type="match status" value="4"/>
</dbReference>
<dbReference type="Pfam" id="PF20256">
    <property type="entry name" value="MoCoBD_2"/>
    <property type="match status" value="2"/>
</dbReference>
<evidence type="ECO:0000313" key="4">
    <source>
        <dbReference type="Proteomes" id="UP000276254"/>
    </source>
</evidence>
<dbReference type="OrthoDB" id="9767994at2"/>
<dbReference type="SMART" id="SM01008">
    <property type="entry name" value="Ald_Xan_dh_C"/>
    <property type="match status" value="1"/>
</dbReference>
<accession>A0A494TFM9</accession>
<evidence type="ECO:0000313" key="3">
    <source>
        <dbReference type="EMBL" id="AYJ86174.1"/>
    </source>
</evidence>
<dbReference type="AlphaFoldDB" id="A0A494TFM9"/>
<organism evidence="3 4">
    <name type="scientific">Sphingomonas paeninsulae</name>
    <dbReference type="NCBI Taxonomy" id="2319844"/>
    <lineage>
        <taxon>Bacteria</taxon>
        <taxon>Pseudomonadati</taxon>
        <taxon>Pseudomonadota</taxon>
        <taxon>Alphaproteobacteria</taxon>
        <taxon>Sphingomonadales</taxon>
        <taxon>Sphingomonadaceae</taxon>
        <taxon>Sphingomonas</taxon>
    </lineage>
</organism>
<proteinExistence type="predicted"/>
<dbReference type="EMBL" id="CP032829">
    <property type="protein sequence ID" value="AYJ86174.1"/>
    <property type="molecule type" value="Genomic_DNA"/>
</dbReference>
<evidence type="ECO:0000259" key="2">
    <source>
        <dbReference type="SMART" id="SM01008"/>
    </source>
</evidence>
<dbReference type="Proteomes" id="UP000276254">
    <property type="component" value="Chromosome"/>
</dbReference>
<dbReference type="InterPro" id="IPR008274">
    <property type="entry name" value="AldOxase/xan_DH_MoCoBD1"/>
</dbReference>
<dbReference type="SUPFAM" id="SSF56003">
    <property type="entry name" value="Molybdenum cofactor-binding domain"/>
    <property type="match status" value="2"/>
</dbReference>
<dbReference type="InterPro" id="IPR000674">
    <property type="entry name" value="Ald_Oxase/Xan_DH_a/b"/>
</dbReference>
<name>A0A494TFM9_SPHPE</name>
<keyword evidence="1" id="KW-0472">Membrane</keyword>
<keyword evidence="1" id="KW-0812">Transmembrane</keyword>
<dbReference type="GO" id="GO:0016491">
    <property type="term" value="F:oxidoreductase activity"/>
    <property type="evidence" value="ECO:0007669"/>
    <property type="project" value="InterPro"/>
</dbReference>
<feature type="transmembrane region" description="Helical" evidence="1">
    <location>
        <begin position="12"/>
        <end position="31"/>
    </location>
</feature>
<dbReference type="PANTHER" id="PTHR47495">
    <property type="entry name" value="ALDEHYDE DEHYDROGENASE"/>
    <property type="match status" value="1"/>
</dbReference>
<dbReference type="KEGG" id="spha:D3Y57_09615"/>
<keyword evidence="1" id="KW-1133">Transmembrane helix</keyword>
<dbReference type="Pfam" id="PF02738">
    <property type="entry name" value="MoCoBD_1"/>
    <property type="match status" value="1"/>
</dbReference>
<reference evidence="3 4" key="1">
    <citation type="submission" date="2018-09" db="EMBL/GenBank/DDBJ databases">
        <title>Sphingomonas peninsula sp. nov., isolated from fildes peninsula, Antarctic soil.</title>
        <authorList>
            <person name="Yingchao G."/>
        </authorList>
    </citation>
    <scope>NUCLEOTIDE SEQUENCE [LARGE SCALE GENOMIC DNA]</scope>
    <source>
        <strain evidence="3 4">YZ-8</strain>
    </source>
</reference>
<feature type="domain" description="Aldehyde oxidase/xanthine dehydrogenase a/b hammerhead" evidence="2">
    <location>
        <begin position="233"/>
        <end position="311"/>
    </location>
</feature>
<dbReference type="InterPro" id="IPR052516">
    <property type="entry name" value="N-heterocyclic_Hydroxylase"/>
</dbReference>
<sequence>MAVDRSPFITRRGLLIGGGAGVGLLIGWAVWPRTYRANLNTAPGEKIFNPFVKIGVDGHVTVIVPQVEMGQGVYTTLPQIVADELGADWRTIGVEAAPHNPLYANTLFVEEWEDEAGSRMPRAIVDQWSAREGLMVTGGSTSVRGFEQRLRDAGAAARALLCVAAAARWDADWQACDTAAGFVTRGNDRVRFGEVAADAATQKLPTGVERREGRENRLTGKSLPRLDAPSKVDGTAQYAADVRLPDMVYASIAQGPLGDTRLKSIDRQAGEKIAGVVAVVQTDGWVAAVATNWWAANKALLAMRPKFETTGGFASDHRIDKALDAAFDATLGGGMRVSSMGDVGAAFRDAQVLTAEYRIGLAAHAAIEPMSATASIDHGELQLWIGTQVPGLAAKAAARAIGFDEAKVTVYPMLIGGSFGRRYEVEIAAQAAILAHKLKRPVQLTWSRAEDMRQDRFRPAAAAKMAARMAPGGRIEAWLAKIASPATTGELKARALDGVRAHDAMIAQAGVSMPASVAGAVPPYAIPSVAVDHHPVNIGVPTGDWRGRAHGLSAFFTECFIDELAASQGIEPFSFRMGLLVDNPRLALCLSKAATLGGWNGGGPGTGQGIACHSMAGSHVAVMAEARIGDNGRVKVDRLVAVVDCGQIINPDIVRQQIAGGMIFGMSAATGAPVHVGRGLAGPERLGALHLPKLGDAPRITIELLASPHPAGGVGEISVPPVGPAIANALFAATGRRYRTLPLLGPETD</sequence>
<dbReference type="InterPro" id="IPR012368">
    <property type="entry name" value="OxRdtase_Mopterin-bd_su_IorB"/>
</dbReference>
<dbReference type="InterPro" id="IPR046867">
    <property type="entry name" value="AldOxase/xan_DH_MoCoBD2"/>
</dbReference>
<keyword evidence="4" id="KW-1185">Reference proteome</keyword>
<gene>
    <name evidence="3" type="ORF">D3Y57_09615</name>
</gene>
<dbReference type="InterPro" id="IPR037165">
    <property type="entry name" value="AldOxase/xan_DH_Mopterin-bd_sf"/>
</dbReference>
<evidence type="ECO:0000256" key="1">
    <source>
        <dbReference type="SAM" id="Phobius"/>
    </source>
</evidence>
<dbReference type="PIRSF" id="PIRSF036389">
    <property type="entry name" value="IOR_B"/>
    <property type="match status" value="1"/>
</dbReference>
<protein>
    <submittedName>
        <fullName evidence="3">Xanthine dehydrogenase family protein molybdopterin-binding subunit</fullName>
    </submittedName>
</protein>